<dbReference type="InterPro" id="IPR027417">
    <property type="entry name" value="P-loop_NTPase"/>
</dbReference>
<dbReference type="GO" id="GO:0003677">
    <property type="term" value="F:DNA binding"/>
    <property type="evidence" value="ECO:0007669"/>
    <property type="project" value="InterPro"/>
</dbReference>
<evidence type="ECO:0000256" key="8">
    <source>
        <dbReference type="ARBA" id="ARBA00048988"/>
    </source>
</evidence>
<feature type="compositionally biased region" description="Pro residues" evidence="10">
    <location>
        <begin position="28"/>
        <end position="37"/>
    </location>
</feature>
<dbReference type="InterPro" id="IPR013498">
    <property type="entry name" value="Topo_IA_Znf"/>
</dbReference>
<dbReference type="GO" id="GO:0006265">
    <property type="term" value="P:DNA topological change"/>
    <property type="evidence" value="ECO:0007669"/>
    <property type="project" value="InterPro"/>
</dbReference>
<dbReference type="SUPFAM" id="SSF57783">
    <property type="entry name" value="Zinc beta-ribbon"/>
    <property type="match status" value="2"/>
</dbReference>
<dbReference type="InterPro" id="IPR014017">
    <property type="entry name" value="DNA_helicase_UvrD-like_C"/>
</dbReference>
<dbReference type="Pfam" id="PF13361">
    <property type="entry name" value="UvrD_C"/>
    <property type="match status" value="1"/>
</dbReference>
<evidence type="ECO:0000256" key="6">
    <source>
        <dbReference type="ARBA" id="ARBA00034617"/>
    </source>
</evidence>
<accession>A0A7W9FV72</accession>
<dbReference type="EMBL" id="JACHLJ010000002">
    <property type="protein sequence ID" value="MBB5772111.1"/>
    <property type="molecule type" value="Genomic_DNA"/>
</dbReference>
<comment type="catalytic activity">
    <reaction evidence="8">
        <text>ATP + H2O = ADP + phosphate + H(+)</text>
        <dbReference type="Rhea" id="RHEA:13065"/>
        <dbReference type="ChEBI" id="CHEBI:15377"/>
        <dbReference type="ChEBI" id="CHEBI:15378"/>
        <dbReference type="ChEBI" id="CHEBI:30616"/>
        <dbReference type="ChEBI" id="CHEBI:43474"/>
        <dbReference type="ChEBI" id="CHEBI:456216"/>
        <dbReference type="EC" id="5.6.2.4"/>
    </reaction>
</comment>
<keyword evidence="3 9" id="KW-0347">Helicase</keyword>
<dbReference type="Pfam" id="PF00580">
    <property type="entry name" value="UvrD-helicase"/>
    <property type="match status" value="1"/>
</dbReference>
<dbReference type="Pfam" id="PF01396">
    <property type="entry name" value="Zn_ribbon_Top1"/>
    <property type="match status" value="2"/>
</dbReference>
<comment type="caution">
    <text evidence="12">The sequence shown here is derived from an EMBL/GenBank/DDBJ whole genome shotgun (WGS) entry which is preliminary data.</text>
</comment>
<protein>
    <recommendedName>
        <fullName evidence="7">DNA 3'-5' helicase</fullName>
        <ecNumber evidence="7">5.6.2.4</ecNumber>
    </recommendedName>
</protein>
<feature type="region of interest" description="Disordered" evidence="10">
    <location>
        <begin position="25"/>
        <end position="46"/>
    </location>
</feature>
<dbReference type="PROSITE" id="PS51198">
    <property type="entry name" value="UVRD_HELICASE_ATP_BIND"/>
    <property type="match status" value="1"/>
</dbReference>
<dbReference type="EC" id="5.6.2.4" evidence="7"/>
<evidence type="ECO:0000256" key="2">
    <source>
        <dbReference type="ARBA" id="ARBA00022801"/>
    </source>
</evidence>
<organism evidence="12 13">
    <name type="scientific">Brevundimonas vesicularis</name>
    <name type="common">Pseudomonas vesicularis</name>
    <dbReference type="NCBI Taxonomy" id="41276"/>
    <lineage>
        <taxon>Bacteria</taxon>
        <taxon>Pseudomonadati</taxon>
        <taxon>Pseudomonadota</taxon>
        <taxon>Alphaproteobacteria</taxon>
        <taxon>Caulobacterales</taxon>
        <taxon>Caulobacteraceae</taxon>
        <taxon>Brevundimonas</taxon>
    </lineage>
</organism>
<dbReference type="GO" id="GO:0016787">
    <property type="term" value="F:hydrolase activity"/>
    <property type="evidence" value="ECO:0007669"/>
    <property type="project" value="UniProtKB-UniRule"/>
</dbReference>
<dbReference type="InterPro" id="IPR014016">
    <property type="entry name" value="UvrD-like_ATP-bd"/>
</dbReference>
<evidence type="ECO:0000313" key="13">
    <source>
        <dbReference type="Proteomes" id="UP000556201"/>
    </source>
</evidence>
<evidence type="ECO:0000256" key="10">
    <source>
        <dbReference type="SAM" id="MobiDB-lite"/>
    </source>
</evidence>
<dbReference type="AlphaFoldDB" id="A0A7W9FV72"/>
<evidence type="ECO:0000256" key="9">
    <source>
        <dbReference type="PROSITE-ProRule" id="PRU00560"/>
    </source>
</evidence>
<keyword evidence="5" id="KW-0413">Isomerase</keyword>
<evidence type="ECO:0000256" key="4">
    <source>
        <dbReference type="ARBA" id="ARBA00022840"/>
    </source>
</evidence>
<dbReference type="Gene3D" id="3.30.65.10">
    <property type="entry name" value="Bacterial Topoisomerase I, domain 1"/>
    <property type="match status" value="2"/>
</dbReference>
<dbReference type="PANTHER" id="PTHR11070">
    <property type="entry name" value="UVRD / RECB / PCRA DNA HELICASE FAMILY MEMBER"/>
    <property type="match status" value="1"/>
</dbReference>
<dbReference type="PANTHER" id="PTHR11070:SF63">
    <property type="entry name" value="DNA HELICASE IV"/>
    <property type="match status" value="1"/>
</dbReference>
<dbReference type="InterPro" id="IPR000212">
    <property type="entry name" value="DNA_helicase_UvrD/REP"/>
</dbReference>
<reference evidence="12 13" key="1">
    <citation type="submission" date="2020-08" db="EMBL/GenBank/DDBJ databases">
        <title>Functional genomics of gut bacteria from endangered species of beetles.</title>
        <authorList>
            <person name="Carlos-Shanley C."/>
        </authorList>
    </citation>
    <scope>NUCLEOTIDE SEQUENCE [LARGE SCALE GENOMIC DNA]</scope>
    <source>
        <strain evidence="12 13">S00192</strain>
    </source>
</reference>
<name>A0A7W9FV72_BREVE</name>
<evidence type="ECO:0000313" key="12">
    <source>
        <dbReference type="EMBL" id="MBB5772111.1"/>
    </source>
</evidence>
<evidence type="ECO:0000256" key="5">
    <source>
        <dbReference type="ARBA" id="ARBA00023235"/>
    </source>
</evidence>
<dbReference type="GO" id="GO:0000725">
    <property type="term" value="P:recombinational repair"/>
    <property type="evidence" value="ECO:0007669"/>
    <property type="project" value="TreeGrafter"/>
</dbReference>
<dbReference type="Proteomes" id="UP000556201">
    <property type="component" value="Unassembled WGS sequence"/>
</dbReference>
<dbReference type="GO" id="GO:0003916">
    <property type="term" value="F:DNA topoisomerase activity"/>
    <property type="evidence" value="ECO:0007669"/>
    <property type="project" value="InterPro"/>
</dbReference>
<comment type="catalytic activity">
    <reaction evidence="6">
        <text>Couples ATP hydrolysis with the unwinding of duplex DNA by translocating in the 3'-5' direction.</text>
        <dbReference type="EC" id="5.6.2.4"/>
    </reaction>
</comment>
<evidence type="ECO:0000256" key="7">
    <source>
        <dbReference type="ARBA" id="ARBA00034808"/>
    </source>
</evidence>
<dbReference type="GO" id="GO:0005694">
    <property type="term" value="C:chromosome"/>
    <property type="evidence" value="ECO:0007669"/>
    <property type="project" value="InterPro"/>
</dbReference>
<keyword evidence="4 9" id="KW-0067">ATP-binding</keyword>
<evidence type="ECO:0000259" key="11">
    <source>
        <dbReference type="PROSITE" id="PS51198"/>
    </source>
</evidence>
<dbReference type="RefSeq" id="WP_184279512.1">
    <property type="nucleotide sequence ID" value="NZ_JACHLJ010000002.1"/>
</dbReference>
<evidence type="ECO:0000256" key="1">
    <source>
        <dbReference type="ARBA" id="ARBA00022741"/>
    </source>
</evidence>
<keyword evidence="2 9" id="KW-0378">Hydrolase</keyword>
<evidence type="ECO:0000256" key="3">
    <source>
        <dbReference type="ARBA" id="ARBA00022806"/>
    </source>
</evidence>
<gene>
    <name evidence="12" type="ORF">HNP47_002115</name>
</gene>
<proteinExistence type="predicted"/>
<keyword evidence="1 9" id="KW-0547">Nucleotide-binding</keyword>
<sequence length="895" mass="100010">MLEWIVIGAIGLAVGDGLLKGFKEKKPSLPPAAPKPGPSAQELEAERERQRAAWDALFAARFDQAGWIPSGVAKRFIDQHPRPRDATSGLLAIARSAKALQEGRPDPHGPMRKFEVHNQGVLARHKVELQSFFDTVETSPLTDEQIHACVCMDDNVMLVAAAGSGKTSTMVAKTGYVLRQALASPDQILLLAFNRNAADELGQRIGQRLADVPGVDKVTAKTFDAFGLSVIGKATGKKPSLAPWLEHKGQDVAAVVDIAQALGAEDQAFRRDWDLFRTVYARDVGVVGERADPEAFDGKQRGFRTADGKVVKSKEEQLICNWLFFNGVAYVYERPYEHETASEDRRQYQPDFYYPDIGLYHEHFALDDHGQAPAHFDGDYVAGVHWKRALHAEKGTELFETTSAEIRSNHALQRLEEALVSRGVTQSFDANRETVGPPPMSDKQLASTLRVFQQHVKNNRLSQAELEQAARAQGLQGHGYRSQLFLKIYERVSSEWERRLRDGGYIDFEDMLRLAAEHIEAGRYHSRFKVILADEFQDSSRARARLLQALTKADDTHLTVVGDDWQGINRFAGADLRVMSEFGAFFSPSTSLQLTTTFRSPQALCDISSEFVQANPKQLKKTVRTTNVFENRPLQAFGFKDLGKTEDHVEQQLSQMVSLLDQGKLQSGRGGRTRVLFLGRYKSDQPDRLKRWERRFSAHLDIDFKTVHASKGLEAEYVYVLGVVEDRRGFPSQIEDDPVLQLAMPEAETFAMAEERRLFYVALTRASRQVRLYTSLEKPSRFVAELVSRKQLEVEAVEGEALETCPQCQAGVLKLRTSGRSPFHGCSRYPQCDFTRSVKEGETVETPVVRLAYAMPLESDCPTCGTGKMRLSKGKHGRFLGCSAFPECKTTAPVG</sequence>
<dbReference type="GO" id="GO:0005524">
    <property type="term" value="F:ATP binding"/>
    <property type="evidence" value="ECO:0007669"/>
    <property type="project" value="UniProtKB-UniRule"/>
</dbReference>
<dbReference type="Gene3D" id="3.40.50.300">
    <property type="entry name" value="P-loop containing nucleotide triphosphate hydrolases"/>
    <property type="match status" value="3"/>
</dbReference>
<feature type="binding site" evidence="9">
    <location>
        <begin position="160"/>
        <end position="167"/>
    </location>
    <ligand>
        <name>ATP</name>
        <dbReference type="ChEBI" id="CHEBI:30616"/>
    </ligand>
</feature>
<feature type="domain" description="UvrD-like helicase ATP-binding" evidence="11">
    <location>
        <begin position="139"/>
        <end position="601"/>
    </location>
</feature>
<dbReference type="GO" id="GO:0005829">
    <property type="term" value="C:cytosol"/>
    <property type="evidence" value="ECO:0007669"/>
    <property type="project" value="TreeGrafter"/>
</dbReference>
<dbReference type="GO" id="GO:0043138">
    <property type="term" value="F:3'-5' DNA helicase activity"/>
    <property type="evidence" value="ECO:0007669"/>
    <property type="project" value="UniProtKB-EC"/>
</dbReference>
<dbReference type="SUPFAM" id="SSF52540">
    <property type="entry name" value="P-loop containing nucleoside triphosphate hydrolases"/>
    <property type="match status" value="1"/>
</dbReference>